<keyword evidence="1" id="KW-0347">Helicase</keyword>
<dbReference type="GO" id="GO:0004527">
    <property type="term" value="F:exonuclease activity"/>
    <property type="evidence" value="ECO:0007669"/>
    <property type="project" value="UniProtKB-KW"/>
</dbReference>
<reference evidence="1" key="1">
    <citation type="submission" date="2019-04" db="EMBL/GenBank/DDBJ databases">
        <authorList>
            <person name="Assadpour T."/>
            <person name="Ahmed J."/>
            <person name="Anderson S."/>
            <person name="Espinosa K."/>
            <person name="Gadsden T."/>
            <person name="Graham A."/>
            <person name="Hajjar W."/>
            <person name="Howard T."/>
            <person name="Lacafta O."/>
            <person name="Matney K."/>
            <person name="Matsen K."/>
            <person name="Osu J."/>
            <person name="Rupe E."/>
            <person name="Sang H."/>
            <person name="Wadi S."/>
            <person name="McNeal J."/>
            <person name="Temple L."/>
        </authorList>
    </citation>
    <scope>NUCLEOTIDE SEQUENCE [LARGE SCALE GENOMIC DNA]</scope>
</reference>
<protein>
    <submittedName>
        <fullName evidence="1">Exonuclease/DNA helicase</fullName>
    </submittedName>
</protein>
<dbReference type="GO" id="GO:0004386">
    <property type="term" value="F:helicase activity"/>
    <property type="evidence" value="ECO:0007669"/>
    <property type="project" value="UniProtKB-KW"/>
</dbReference>
<name>A0A5C1K711_9CAUD</name>
<dbReference type="Proteomes" id="UP000322075">
    <property type="component" value="Segment"/>
</dbReference>
<keyword evidence="1" id="KW-0540">Nuclease</keyword>
<evidence type="ECO:0000313" key="2">
    <source>
        <dbReference type="Proteomes" id="UP000322075"/>
    </source>
</evidence>
<accession>A0A5C1K711</accession>
<sequence>MAVANLHKFLDALVNKLFTAEERRLDKIVETLDRRNREIGGHKPQGFLLQGKLYQPKSATLIATIGVKPLAYELTDDGNKFLKDRNQIDQDRQAIKQILYKLVEPCQNAQEIRDTLPECLVSLVPELSKMERRFAKGFFAPKDDRFVRQYEAILPKIEMYSVSCLLY</sequence>
<organism evidence="1 2">
    <name type="scientific">Pseudomonas phage Zuri</name>
    <dbReference type="NCBI Taxonomy" id="2604899"/>
    <lineage>
        <taxon>Viruses</taxon>
        <taxon>Duplodnaviria</taxon>
        <taxon>Heunggongvirae</taxon>
        <taxon>Uroviricota</taxon>
        <taxon>Caudoviricetes</taxon>
        <taxon>Schitoviridae</taxon>
        <taxon>Zurivirus</taxon>
        <taxon>Zurivirus zuri</taxon>
    </lineage>
</organism>
<dbReference type="EMBL" id="MK863032">
    <property type="protein sequence ID" value="QEM41157.1"/>
    <property type="molecule type" value="Genomic_DNA"/>
</dbReference>
<keyword evidence="1" id="KW-0269">Exonuclease</keyword>
<keyword evidence="2" id="KW-1185">Reference proteome</keyword>
<keyword evidence="1" id="KW-0547">Nucleotide-binding</keyword>
<gene>
    <name evidence="1" type="ORF">Zuri_60</name>
</gene>
<proteinExistence type="predicted"/>
<keyword evidence="1" id="KW-0067">ATP-binding</keyword>
<keyword evidence="1" id="KW-0378">Hydrolase</keyword>
<evidence type="ECO:0000313" key="1">
    <source>
        <dbReference type="EMBL" id="QEM41157.1"/>
    </source>
</evidence>